<name>A0A2T6GH32_9PSED</name>
<dbReference type="AlphaFoldDB" id="A0A2T6GH32"/>
<reference evidence="1 2" key="1">
    <citation type="submission" date="2018-03" db="EMBL/GenBank/DDBJ databases">
        <title>Draft genome sequence of the plant growth promoting rhizobacterium Pseudomonas protegens strain BNJ-SS-45 isolated from wheat (Triticum aestivum) rhizosphere.</title>
        <authorList>
            <person name="Bajpai A."/>
            <person name="Shende K."/>
            <person name="Meena N."/>
            <person name="Upadhyayula S.R."/>
            <person name="Suravajhala P."/>
            <person name="Medicherla K.M."/>
            <person name="Johri B.N."/>
        </authorList>
    </citation>
    <scope>NUCLEOTIDE SEQUENCE [LARGE SCALE GENOMIC DNA]</scope>
    <source>
        <strain evidence="1 2">BNJ-SS-45</strain>
    </source>
</reference>
<accession>A0A2T6GH32</accession>
<evidence type="ECO:0000313" key="2">
    <source>
        <dbReference type="Proteomes" id="UP000244178"/>
    </source>
</evidence>
<comment type="caution">
    <text evidence="1">The sequence shown here is derived from an EMBL/GenBank/DDBJ whole genome shotgun (WGS) entry which is preliminary data.</text>
</comment>
<proteinExistence type="predicted"/>
<sequence length="59" mass="6642">MTVIAAFLAQLRIFLQAFFTPVQSSNPLLIVVDFFAHMFGLQWPFRSDAKSYHGCAGHP</sequence>
<organism evidence="1 2">
    <name type="scientific">Pseudomonas protegens</name>
    <dbReference type="NCBI Taxonomy" id="380021"/>
    <lineage>
        <taxon>Bacteria</taxon>
        <taxon>Pseudomonadati</taxon>
        <taxon>Pseudomonadota</taxon>
        <taxon>Gammaproteobacteria</taxon>
        <taxon>Pseudomonadales</taxon>
        <taxon>Pseudomonadaceae</taxon>
        <taxon>Pseudomonas</taxon>
    </lineage>
</organism>
<dbReference type="EMBL" id="PYJM01000005">
    <property type="protein sequence ID" value="PUA43473.1"/>
    <property type="molecule type" value="Genomic_DNA"/>
</dbReference>
<evidence type="ECO:0000313" key="1">
    <source>
        <dbReference type="EMBL" id="PUA43473.1"/>
    </source>
</evidence>
<dbReference type="Proteomes" id="UP000244178">
    <property type="component" value="Unassembled WGS sequence"/>
</dbReference>
<protein>
    <submittedName>
        <fullName evidence="1">Uncharacterized protein</fullName>
    </submittedName>
</protein>
<gene>
    <name evidence="1" type="ORF">C5U62_22875</name>
</gene>